<dbReference type="Pfam" id="PF13673">
    <property type="entry name" value="Acetyltransf_10"/>
    <property type="match status" value="1"/>
</dbReference>
<accession>A0A4S3ZXK4</accession>
<evidence type="ECO:0000313" key="5">
    <source>
        <dbReference type="Proteomes" id="UP000307507"/>
    </source>
</evidence>
<feature type="domain" description="N-acetyltransferase" evidence="3">
    <location>
        <begin position="1"/>
        <end position="164"/>
    </location>
</feature>
<dbReference type="PROSITE" id="PS51186">
    <property type="entry name" value="GNAT"/>
    <property type="match status" value="1"/>
</dbReference>
<dbReference type="GO" id="GO:0016747">
    <property type="term" value="F:acyltransferase activity, transferring groups other than amino-acyl groups"/>
    <property type="evidence" value="ECO:0007669"/>
    <property type="project" value="InterPro"/>
</dbReference>
<dbReference type="CDD" id="cd04301">
    <property type="entry name" value="NAT_SF"/>
    <property type="match status" value="1"/>
</dbReference>
<dbReference type="Proteomes" id="UP000307507">
    <property type="component" value="Unassembled WGS sequence"/>
</dbReference>
<dbReference type="PANTHER" id="PTHR43800">
    <property type="entry name" value="PEPTIDYL-LYSINE N-ACETYLTRANSFERASE YJAB"/>
    <property type="match status" value="1"/>
</dbReference>
<comment type="caution">
    <text evidence="4">The sequence shown here is derived from an EMBL/GenBank/DDBJ whole genome shotgun (WGS) entry which is preliminary data.</text>
</comment>
<dbReference type="SUPFAM" id="SSF55729">
    <property type="entry name" value="Acyl-CoA N-acyltransferases (Nat)"/>
    <property type="match status" value="1"/>
</dbReference>
<proteinExistence type="predicted"/>
<dbReference type="AlphaFoldDB" id="A0A4S3ZXK4"/>
<keyword evidence="1 4" id="KW-0808">Transferase</keyword>
<dbReference type="EMBL" id="SSNZ01000003">
    <property type="protein sequence ID" value="THF50637.1"/>
    <property type="molecule type" value="Genomic_DNA"/>
</dbReference>
<reference evidence="4 5" key="1">
    <citation type="submission" date="2019-04" db="EMBL/GenBank/DDBJ databases">
        <title>Flavobacterium sp. nov. isolated from construction timber.</title>
        <authorList>
            <person name="Lin S.-Y."/>
            <person name="Chang C.-T."/>
            <person name="Young C.-C."/>
        </authorList>
    </citation>
    <scope>NUCLEOTIDE SEQUENCE [LARGE SCALE GENOMIC DNA]</scope>
    <source>
        <strain evidence="4 5">CC-CTC003</strain>
    </source>
</reference>
<name>A0A4S3ZXK4_9FLAO</name>
<dbReference type="PANTHER" id="PTHR43800:SF1">
    <property type="entry name" value="PEPTIDYL-LYSINE N-ACETYLTRANSFERASE YJAB"/>
    <property type="match status" value="1"/>
</dbReference>
<dbReference type="InterPro" id="IPR000182">
    <property type="entry name" value="GNAT_dom"/>
</dbReference>
<dbReference type="OrthoDB" id="9800604at2"/>
<dbReference type="RefSeq" id="WP_136403177.1">
    <property type="nucleotide sequence ID" value="NZ_SSNZ01000003.1"/>
</dbReference>
<evidence type="ECO:0000256" key="2">
    <source>
        <dbReference type="ARBA" id="ARBA00023315"/>
    </source>
</evidence>
<gene>
    <name evidence="4" type="ORF">E6C50_10475</name>
</gene>
<evidence type="ECO:0000259" key="3">
    <source>
        <dbReference type="PROSITE" id="PS51186"/>
    </source>
</evidence>
<evidence type="ECO:0000313" key="4">
    <source>
        <dbReference type="EMBL" id="THF50637.1"/>
    </source>
</evidence>
<dbReference type="InterPro" id="IPR016181">
    <property type="entry name" value="Acyl_CoA_acyltransferase"/>
</dbReference>
<keyword evidence="2" id="KW-0012">Acyltransferase</keyword>
<dbReference type="Gene3D" id="3.40.630.30">
    <property type="match status" value="1"/>
</dbReference>
<keyword evidence="5" id="KW-1185">Reference proteome</keyword>
<sequence>MIITEVTSQNQLEIVKSLAYIIWPDAYGAILSETQLEYMLDKIYAIPALEQQQQNGQQFVLAEEDGVYYGFASFQVNYKEGKTKLHKIYVLPQTQGKGVGRFLLNYVEAAVDQNNNSTLLLNVNRFNKAIDFYKKQGFEVIGEEDIDIGEGYLMEDYIMEKKIK</sequence>
<protein>
    <submittedName>
        <fullName evidence="4">GNAT family N-acetyltransferase</fullName>
    </submittedName>
</protein>
<evidence type="ECO:0000256" key="1">
    <source>
        <dbReference type="ARBA" id="ARBA00022679"/>
    </source>
</evidence>
<organism evidence="4 5">
    <name type="scientific">Flavobacterium supellecticarium</name>
    <dbReference type="NCBI Taxonomy" id="2565924"/>
    <lineage>
        <taxon>Bacteria</taxon>
        <taxon>Pseudomonadati</taxon>
        <taxon>Bacteroidota</taxon>
        <taxon>Flavobacteriia</taxon>
        <taxon>Flavobacteriales</taxon>
        <taxon>Flavobacteriaceae</taxon>
        <taxon>Flavobacterium</taxon>
    </lineage>
</organism>